<keyword evidence="2" id="KW-0472">Membrane</keyword>
<feature type="transmembrane region" description="Helical" evidence="2">
    <location>
        <begin position="75"/>
        <end position="94"/>
    </location>
</feature>
<keyword evidence="4" id="KW-1185">Reference proteome</keyword>
<gene>
    <name evidence="3" type="ORF">DH2020_044832</name>
</gene>
<sequence length="95" mass="9565">MKICYFSAKMKTTQQSPLCASIARYGGSTPPASSPSPAAVHPPPPPPPSAATPSPSVALLPSFDLAPQPSRNGAVLNRLGFAAAAAGFVAVTFMA</sequence>
<feature type="region of interest" description="Disordered" evidence="1">
    <location>
        <begin position="27"/>
        <end position="54"/>
    </location>
</feature>
<reference evidence="3 4" key="1">
    <citation type="journal article" date="2021" name="Comput. Struct. Biotechnol. J.">
        <title>De novo genome assembly of the potent medicinal plant Rehmannia glutinosa using nanopore technology.</title>
        <authorList>
            <person name="Ma L."/>
            <person name="Dong C."/>
            <person name="Song C."/>
            <person name="Wang X."/>
            <person name="Zheng X."/>
            <person name="Niu Y."/>
            <person name="Chen S."/>
            <person name="Feng W."/>
        </authorList>
    </citation>
    <scope>NUCLEOTIDE SEQUENCE [LARGE SCALE GENOMIC DNA]</scope>
    <source>
        <strain evidence="3">DH-2019</strain>
    </source>
</reference>
<evidence type="ECO:0000313" key="3">
    <source>
        <dbReference type="EMBL" id="KAK6121430.1"/>
    </source>
</evidence>
<accession>A0ABR0UFW1</accession>
<keyword evidence="2" id="KW-0812">Transmembrane</keyword>
<proteinExistence type="predicted"/>
<keyword evidence="2" id="KW-1133">Transmembrane helix</keyword>
<feature type="compositionally biased region" description="Low complexity" evidence="1">
    <location>
        <begin position="28"/>
        <end position="39"/>
    </location>
</feature>
<feature type="compositionally biased region" description="Pro residues" evidence="1">
    <location>
        <begin position="40"/>
        <end position="50"/>
    </location>
</feature>
<dbReference type="EMBL" id="JABTTQ020002913">
    <property type="protein sequence ID" value="KAK6121430.1"/>
    <property type="molecule type" value="Genomic_DNA"/>
</dbReference>
<comment type="caution">
    <text evidence="3">The sequence shown here is derived from an EMBL/GenBank/DDBJ whole genome shotgun (WGS) entry which is preliminary data.</text>
</comment>
<organism evidence="3 4">
    <name type="scientific">Rehmannia glutinosa</name>
    <name type="common">Chinese foxglove</name>
    <dbReference type="NCBI Taxonomy" id="99300"/>
    <lineage>
        <taxon>Eukaryota</taxon>
        <taxon>Viridiplantae</taxon>
        <taxon>Streptophyta</taxon>
        <taxon>Embryophyta</taxon>
        <taxon>Tracheophyta</taxon>
        <taxon>Spermatophyta</taxon>
        <taxon>Magnoliopsida</taxon>
        <taxon>eudicotyledons</taxon>
        <taxon>Gunneridae</taxon>
        <taxon>Pentapetalae</taxon>
        <taxon>asterids</taxon>
        <taxon>lamiids</taxon>
        <taxon>Lamiales</taxon>
        <taxon>Orobanchaceae</taxon>
        <taxon>Rehmannieae</taxon>
        <taxon>Rehmannia</taxon>
    </lineage>
</organism>
<dbReference type="Proteomes" id="UP001318860">
    <property type="component" value="Unassembled WGS sequence"/>
</dbReference>
<evidence type="ECO:0000313" key="4">
    <source>
        <dbReference type="Proteomes" id="UP001318860"/>
    </source>
</evidence>
<name>A0ABR0UFW1_REHGL</name>
<evidence type="ECO:0000256" key="2">
    <source>
        <dbReference type="SAM" id="Phobius"/>
    </source>
</evidence>
<protein>
    <submittedName>
        <fullName evidence="3">Uncharacterized protein</fullName>
    </submittedName>
</protein>
<evidence type="ECO:0000256" key="1">
    <source>
        <dbReference type="SAM" id="MobiDB-lite"/>
    </source>
</evidence>